<proteinExistence type="predicted"/>
<dbReference type="AlphaFoldDB" id="A0A0E9SUD5"/>
<dbReference type="EMBL" id="GBXM01064337">
    <property type="protein sequence ID" value="JAH44240.1"/>
    <property type="molecule type" value="Transcribed_RNA"/>
</dbReference>
<accession>A0A0E9SUD5</accession>
<name>A0A0E9SUD5_ANGAN</name>
<feature type="compositionally biased region" description="Polar residues" evidence="1">
    <location>
        <begin position="1"/>
        <end position="17"/>
    </location>
</feature>
<feature type="region of interest" description="Disordered" evidence="1">
    <location>
        <begin position="1"/>
        <end position="22"/>
    </location>
</feature>
<sequence length="44" mass="4708">MCSTSYTSQKRTTSSYTGAFDGTIPASLSSSRPKINLCPQSFSL</sequence>
<reference evidence="2" key="2">
    <citation type="journal article" date="2015" name="Fish Shellfish Immunol.">
        <title>Early steps in the European eel (Anguilla anguilla)-Vibrio vulnificus interaction in the gills: Role of the RtxA13 toxin.</title>
        <authorList>
            <person name="Callol A."/>
            <person name="Pajuelo D."/>
            <person name="Ebbesson L."/>
            <person name="Teles M."/>
            <person name="MacKenzie S."/>
            <person name="Amaro C."/>
        </authorList>
    </citation>
    <scope>NUCLEOTIDE SEQUENCE</scope>
</reference>
<reference evidence="2" key="1">
    <citation type="submission" date="2014-11" db="EMBL/GenBank/DDBJ databases">
        <authorList>
            <person name="Amaro Gonzalez C."/>
        </authorList>
    </citation>
    <scope>NUCLEOTIDE SEQUENCE</scope>
</reference>
<protein>
    <submittedName>
        <fullName evidence="2">Uncharacterized protein</fullName>
    </submittedName>
</protein>
<evidence type="ECO:0000256" key="1">
    <source>
        <dbReference type="SAM" id="MobiDB-lite"/>
    </source>
</evidence>
<evidence type="ECO:0000313" key="2">
    <source>
        <dbReference type="EMBL" id="JAH44240.1"/>
    </source>
</evidence>
<organism evidence="2">
    <name type="scientific">Anguilla anguilla</name>
    <name type="common">European freshwater eel</name>
    <name type="synonym">Muraena anguilla</name>
    <dbReference type="NCBI Taxonomy" id="7936"/>
    <lineage>
        <taxon>Eukaryota</taxon>
        <taxon>Metazoa</taxon>
        <taxon>Chordata</taxon>
        <taxon>Craniata</taxon>
        <taxon>Vertebrata</taxon>
        <taxon>Euteleostomi</taxon>
        <taxon>Actinopterygii</taxon>
        <taxon>Neopterygii</taxon>
        <taxon>Teleostei</taxon>
        <taxon>Anguilliformes</taxon>
        <taxon>Anguillidae</taxon>
        <taxon>Anguilla</taxon>
    </lineage>
</organism>